<evidence type="ECO:0000256" key="2">
    <source>
        <dbReference type="SAM" id="Phobius"/>
    </source>
</evidence>
<dbReference type="OrthoDB" id="694479at2759"/>
<keyword evidence="3" id="KW-1185">Reference proteome</keyword>
<keyword evidence="1" id="KW-0732">Signal</keyword>
<protein>
    <submittedName>
        <fullName evidence="4">Protein lap4</fullName>
    </submittedName>
</protein>
<dbReference type="Gene3D" id="3.80.10.10">
    <property type="entry name" value="Ribonuclease Inhibitor"/>
    <property type="match status" value="1"/>
</dbReference>
<name>A0A6J0BCY2_NEOLC</name>
<gene>
    <name evidence="4" type="primary">LOC107218250</name>
</gene>
<dbReference type="KEGG" id="nlo:107218250"/>
<keyword evidence="2" id="KW-0812">Transmembrane</keyword>
<keyword evidence="2" id="KW-0472">Membrane</keyword>
<dbReference type="PROSITE" id="PS51450">
    <property type="entry name" value="LRR"/>
    <property type="match status" value="1"/>
</dbReference>
<dbReference type="GO" id="GO:0005886">
    <property type="term" value="C:plasma membrane"/>
    <property type="evidence" value="ECO:0007669"/>
    <property type="project" value="UniProtKB-SubCell"/>
</dbReference>
<feature type="transmembrane region" description="Helical" evidence="2">
    <location>
        <begin position="306"/>
        <end position="327"/>
    </location>
</feature>
<dbReference type="GeneID" id="107218250"/>
<evidence type="ECO:0000313" key="4">
    <source>
        <dbReference type="RefSeq" id="XP_015511558.2"/>
    </source>
</evidence>
<dbReference type="SUPFAM" id="SSF52058">
    <property type="entry name" value="L domain-like"/>
    <property type="match status" value="1"/>
</dbReference>
<dbReference type="PANTHER" id="PTHR24373">
    <property type="entry name" value="SLIT RELATED LEUCINE-RICH REPEAT NEURONAL PROTEIN"/>
    <property type="match status" value="1"/>
</dbReference>
<dbReference type="RefSeq" id="XP_015511558.2">
    <property type="nucleotide sequence ID" value="XM_015656072.2"/>
</dbReference>
<dbReference type="InParanoid" id="A0A6J0BCY2"/>
<organism evidence="4">
    <name type="scientific">Neodiprion lecontei</name>
    <name type="common">Redheaded pine sawfly</name>
    <dbReference type="NCBI Taxonomy" id="441921"/>
    <lineage>
        <taxon>Eukaryota</taxon>
        <taxon>Metazoa</taxon>
        <taxon>Ecdysozoa</taxon>
        <taxon>Arthropoda</taxon>
        <taxon>Hexapoda</taxon>
        <taxon>Insecta</taxon>
        <taxon>Pterygota</taxon>
        <taxon>Neoptera</taxon>
        <taxon>Endopterygota</taxon>
        <taxon>Hymenoptera</taxon>
        <taxon>Tenthredinoidea</taxon>
        <taxon>Diprionidae</taxon>
        <taxon>Diprioninae</taxon>
        <taxon>Neodiprion</taxon>
    </lineage>
</organism>
<dbReference type="InterPro" id="IPR050328">
    <property type="entry name" value="Dev_Immune_Receptor"/>
</dbReference>
<dbReference type="AlphaFoldDB" id="A0A6J0BCY2"/>
<dbReference type="Proteomes" id="UP000829291">
    <property type="component" value="Chromosome 2"/>
</dbReference>
<dbReference type="GO" id="GO:0034220">
    <property type="term" value="P:monoatomic ion transmembrane transport"/>
    <property type="evidence" value="ECO:0007669"/>
    <property type="project" value="UniProtKB-KW"/>
</dbReference>
<evidence type="ECO:0000256" key="1">
    <source>
        <dbReference type="ARBA" id="ARBA00022729"/>
    </source>
</evidence>
<proteinExistence type="predicted"/>
<reference evidence="4" key="1">
    <citation type="submission" date="2025-08" db="UniProtKB">
        <authorList>
            <consortium name="RefSeq"/>
        </authorList>
    </citation>
    <scope>IDENTIFICATION</scope>
    <source>
        <tissue evidence="4">Thorax and Abdomen</tissue>
    </source>
</reference>
<accession>A0A6J0BCY2</accession>
<dbReference type="InterPro" id="IPR001611">
    <property type="entry name" value="Leu-rich_rpt"/>
</dbReference>
<dbReference type="PANTHER" id="PTHR24373:SF378">
    <property type="entry name" value="FI03225P-RELATED"/>
    <property type="match status" value="1"/>
</dbReference>
<dbReference type="InterPro" id="IPR032675">
    <property type="entry name" value="LRR_dom_sf"/>
</dbReference>
<sequence length="362" mass="40602">MKIDFTPLTTGSTKAMNILLANGIFSLILCMAAAPADVMVLGKPSFISDQGQFVRKCIYSKWYSKLQVNCSRRDFENIPEKLNTKVEIMVMSSNRLREELPPHTFAPYTRLVSLFLNDNFLSDINNTIEDLQYLQVLDISDNGFYVLPSTLFQLPYLRTLYLSHNFLTDGTFKLEVTSPIEHLEIGRNKLTKIPSIGPQPSLTKLNLSTNNIDRLSVDDVAPFCKLEILDITNNPISLGDSSCDCHQFMKWVKIRNITLVSNIACKRETLDSCSATSFTNETMALYNECLGAIEIAKAQAKAKATWITAGSCILAFLVCVIIGLYCVHKRNKKREKKKKKVQTLAANNANTELLNSNLPEPV</sequence>
<evidence type="ECO:0000313" key="3">
    <source>
        <dbReference type="Proteomes" id="UP000829291"/>
    </source>
</evidence>
<keyword evidence="2" id="KW-1133">Transmembrane helix</keyword>